<dbReference type="PROSITE" id="PS51133">
    <property type="entry name" value="ZF_TFIIS_2"/>
    <property type="match status" value="1"/>
</dbReference>
<keyword evidence="7" id="KW-0804">Transcription</keyword>
<dbReference type="OrthoDB" id="10056816at2759"/>
<organism evidence="12 13">
    <name type="scientific">Colletotrichum abscissum</name>
    <dbReference type="NCBI Taxonomy" id="1671311"/>
    <lineage>
        <taxon>Eukaryota</taxon>
        <taxon>Fungi</taxon>
        <taxon>Dikarya</taxon>
        <taxon>Ascomycota</taxon>
        <taxon>Pezizomycotina</taxon>
        <taxon>Sordariomycetes</taxon>
        <taxon>Hypocreomycetidae</taxon>
        <taxon>Glomerellales</taxon>
        <taxon>Glomerellaceae</taxon>
        <taxon>Colletotrichum</taxon>
        <taxon>Colletotrichum acutatum species complex</taxon>
    </lineage>
</organism>
<name>A0A9Q0AUP6_9PEZI</name>
<sequence length="106" mass="11961">MTIQFCDQCGDLLPETTNPTVDCECSKSLGTVTTTTYQSESQLRKSGLQQLTEKEKKPAQNSIKQDCPNCNAQTLYYSVVQLRSADEGSTVFYDCHKCHHKFKEDN</sequence>
<dbReference type="InterPro" id="IPR012164">
    <property type="entry name" value="Rpa12/Rpb9/Rpc10/TFS"/>
</dbReference>
<dbReference type="SUPFAM" id="SSF57783">
    <property type="entry name" value="Zinc beta-ribbon"/>
    <property type="match status" value="1"/>
</dbReference>
<keyword evidence="3 8" id="KW-0479">Metal-binding</keyword>
<dbReference type="SMART" id="SM00440">
    <property type="entry name" value="ZnF_C2C2"/>
    <property type="match status" value="1"/>
</dbReference>
<comment type="function">
    <text evidence="7">DNA-dependent RNA polymerase catalyzes the transcription of DNA into RNA using the four ribonucleoside triphosphates as substrates.</text>
</comment>
<keyword evidence="13" id="KW-1185">Reference proteome</keyword>
<feature type="region of interest" description="Disordered" evidence="10">
    <location>
        <begin position="43"/>
        <end position="63"/>
    </location>
</feature>
<feature type="domain" description="TFIIS-type" evidence="11">
    <location>
        <begin position="63"/>
        <end position="103"/>
    </location>
</feature>
<protein>
    <recommendedName>
        <fullName evidence="7">DNA-directed RNA polymerase subunit</fullName>
    </recommendedName>
</protein>
<accession>A0A9Q0AUP6</accession>
<feature type="zinc finger region" description="C4-type" evidence="9">
    <location>
        <begin position="6"/>
        <end position="25"/>
    </location>
</feature>
<dbReference type="CDD" id="cd10507">
    <property type="entry name" value="Zn-ribbon_RPA12"/>
    <property type="match status" value="1"/>
</dbReference>
<dbReference type="InterPro" id="IPR034004">
    <property type="entry name" value="Zn_ribbon_RPA12_C"/>
</dbReference>
<feature type="binding site" evidence="8">
    <location>
        <position position="98"/>
    </location>
    <ligand>
        <name>Zn(2+)</name>
        <dbReference type="ChEBI" id="CHEBI:29105"/>
        <label>2</label>
    </ligand>
</feature>
<feature type="binding site" evidence="8">
    <location>
        <position position="95"/>
    </location>
    <ligand>
        <name>Zn(2+)</name>
        <dbReference type="ChEBI" id="CHEBI:29105"/>
        <label>2</label>
    </ligand>
</feature>
<evidence type="ECO:0000313" key="13">
    <source>
        <dbReference type="Proteomes" id="UP001056436"/>
    </source>
</evidence>
<comment type="similarity">
    <text evidence="7">Belongs to the archaeal rpoM/eukaryotic RPA12/RPB9/RPC11 RNA polymerase family.</text>
</comment>
<dbReference type="GO" id="GO:0008270">
    <property type="term" value="F:zinc ion binding"/>
    <property type="evidence" value="ECO:0007669"/>
    <property type="project" value="UniProtKB-KW"/>
</dbReference>
<dbReference type="PIRSF" id="PIRSF005586">
    <property type="entry name" value="RNApol_RpoM"/>
    <property type="match status" value="1"/>
</dbReference>
<evidence type="ECO:0000256" key="5">
    <source>
        <dbReference type="ARBA" id="ARBA00022833"/>
    </source>
</evidence>
<evidence type="ECO:0000256" key="10">
    <source>
        <dbReference type="SAM" id="MobiDB-lite"/>
    </source>
</evidence>
<evidence type="ECO:0000256" key="1">
    <source>
        <dbReference type="ARBA" id="ARBA00004604"/>
    </source>
</evidence>
<evidence type="ECO:0000256" key="6">
    <source>
        <dbReference type="ARBA" id="ARBA00023242"/>
    </source>
</evidence>
<feature type="binding site" evidence="8">
    <location>
        <position position="9"/>
    </location>
    <ligand>
        <name>Zn(2+)</name>
        <dbReference type="ChEBI" id="CHEBI:29105"/>
        <label>1</label>
    </ligand>
</feature>
<evidence type="ECO:0000256" key="3">
    <source>
        <dbReference type="ARBA" id="ARBA00022723"/>
    </source>
</evidence>
<evidence type="ECO:0000259" key="11">
    <source>
        <dbReference type="PROSITE" id="PS51133"/>
    </source>
</evidence>
<comment type="subcellular location">
    <subcellularLocation>
        <location evidence="1">Nucleus</location>
        <location evidence="1">Nucleolus</location>
    </subcellularLocation>
</comment>
<evidence type="ECO:0000256" key="9">
    <source>
        <dbReference type="PIRSR" id="PIRSR005586-2"/>
    </source>
</evidence>
<dbReference type="GO" id="GO:0005736">
    <property type="term" value="C:RNA polymerase I complex"/>
    <property type="evidence" value="ECO:0007669"/>
    <property type="project" value="TreeGrafter"/>
</dbReference>
<dbReference type="Gene3D" id="2.20.25.10">
    <property type="match status" value="1"/>
</dbReference>
<feature type="binding site" evidence="8">
    <location>
        <position position="70"/>
    </location>
    <ligand>
        <name>Zn(2+)</name>
        <dbReference type="ChEBI" id="CHEBI:29105"/>
        <label>2</label>
    </ligand>
</feature>
<comment type="caution">
    <text evidence="12">The sequence shown here is derived from an EMBL/GenBank/DDBJ whole genome shotgun (WGS) entry which is preliminary data.</text>
</comment>
<keyword evidence="4 9" id="KW-0863">Zinc-finger</keyword>
<keyword evidence="5 8" id="KW-0862">Zinc</keyword>
<dbReference type="AlphaFoldDB" id="A0A9Q0AUP6"/>
<dbReference type="PANTHER" id="PTHR11239:SF14">
    <property type="entry name" value="DNA-DIRECTED RNA POLYMERASE I SUBUNIT RPA12"/>
    <property type="match status" value="1"/>
</dbReference>
<evidence type="ECO:0000313" key="12">
    <source>
        <dbReference type="EMBL" id="KAI3534615.1"/>
    </source>
</evidence>
<dbReference type="GO" id="GO:0003676">
    <property type="term" value="F:nucleic acid binding"/>
    <property type="evidence" value="ECO:0007669"/>
    <property type="project" value="InterPro"/>
</dbReference>
<keyword evidence="6 7" id="KW-0539">Nucleus</keyword>
<proteinExistence type="inferred from homology"/>
<gene>
    <name evidence="12" type="ORF">CABS02_13196</name>
</gene>
<feature type="binding site" evidence="8">
    <location>
        <position position="23"/>
    </location>
    <ligand>
        <name>Zn(2+)</name>
        <dbReference type="ChEBI" id="CHEBI:29105"/>
        <label>1</label>
    </ligand>
</feature>
<feature type="binding site" evidence="8">
    <location>
        <position position="67"/>
    </location>
    <ligand>
        <name>Zn(2+)</name>
        <dbReference type="ChEBI" id="CHEBI:29105"/>
        <label>2</label>
    </ligand>
</feature>
<evidence type="ECO:0000256" key="7">
    <source>
        <dbReference type="PIRNR" id="PIRNR005586"/>
    </source>
</evidence>
<dbReference type="InterPro" id="IPR001222">
    <property type="entry name" value="Znf_TFIIS"/>
</dbReference>
<dbReference type="Proteomes" id="UP001056436">
    <property type="component" value="Unassembled WGS sequence"/>
</dbReference>
<evidence type="ECO:0000256" key="2">
    <source>
        <dbReference type="ARBA" id="ARBA00022478"/>
    </source>
</evidence>
<dbReference type="GO" id="GO:0003899">
    <property type="term" value="F:DNA-directed RNA polymerase activity"/>
    <property type="evidence" value="ECO:0007669"/>
    <property type="project" value="InterPro"/>
</dbReference>
<dbReference type="EMBL" id="SDAQ01000143">
    <property type="protein sequence ID" value="KAI3534615.1"/>
    <property type="molecule type" value="Genomic_DNA"/>
</dbReference>
<dbReference type="Pfam" id="PF01096">
    <property type="entry name" value="Zn_ribbon_TFIIS"/>
    <property type="match status" value="1"/>
</dbReference>
<evidence type="ECO:0000256" key="4">
    <source>
        <dbReference type="ARBA" id="ARBA00022771"/>
    </source>
</evidence>
<dbReference type="PROSITE" id="PS00466">
    <property type="entry name" value="ZF_TFIIS_1"/>
    <property type="match status" value="1"/>
</dbReference>
<feature type="binding site" evidence="8">
    <location>
        <position position="6"/>
    </location>
    <ligand>
        <name>Zn(2+)</name>
        <dbReference type="ChEBI" id="CHEBI:29105"/>
        <label>1</label>
    </ligand>
</feature>
<dbReference type="GO" id="GO:0006363">
    <property type="term" value="P:termination of RNA polymerase I transcription"/>
    <property type="evidence" value="ECO:0007669"/>
    <property type="project" value="TreeGrafter"/>
</dbReference>
<dbReference type="PANTHER" id="PTHR11239">
    <property type="entry name" value="DNA-DIRECTED RNA POLYMERASE"/>
    <property type="match status" value="1"/>
</dbReference>
<reference evidence="12" key="1">
    <citation type="submission" date="2019-01" db="EMBL/GenBank/DDBJ databases">
        <title>Colletotrichum abscissum LGMF1257.</title>
        <authorList>
            <person name="Baroncelli R."/>
        </authorList>
    </citation>
    <scope>NUCLEOTIDE SEQUENCE</scope>
    <source>
        <strain evidence="12">Ca142</strain>
    </source>
</reference>
<keyword evidence="2 7" id="KW-0240">DNA-directed RNA polymerase</keyword>
<evidence type="ECO:0000256" key="8">
    <source>
        <dbReference type="PIRSR" id="PIRSR005586-1"/>
    </source>
</evidence>
<feature type="binding site" evidence="8">
    <location>
        <position position="25"/>
    </location>
    <ligand>
        <name>Zn(2+)</name>
        <dbReference type="ChEBI" id="CHEBI:29105"/>
        <label>1</label>
    </ligand>
</feature>